<sequence>MPPKAKKNNATAPAQLVDPLAAECLAAIKEERSATAELAQMDEDEPGVEEQTAKAAGNYLAEVGTNDFGFQLGRPWAPSVKDNEEGQKQRVREPVESVVNDDEPPEDVFEPYPTEPKINQYLLEDGTILFVDVRTGRAVADEAGNSIEVQFKKEEDSDQEMMEDGEEHSGGETDSEAHGHDDSDNDPDDDAHGDDE</sequence>
<dbReference type="Proteomes" id="UP001578633">
    <property type="component" value="Chromosome 2"/>
</dbReference>
<feature type="region of interest" description="Disordered" evidence="1">
    <location>
        <begin position="142"/>
        <end position="196"/>
    </location>
</feature>
<feature type="compositionally biased region" description="Basic and acidic residues" evidence="1">
    <location>
        <begin position="167"/>
        <end position="182"/>
    </location>
</feature>
<dbReference type="GeneID" id="96082449"/>
<dbReference type="RefSeq" id="XP_069308674.1">
    <property type="nucleotide sequence ID" value="XM_069448460.1"/>
</dbReference>
<keyword evidence="3" id="KW-1185">Reference proteome</keyword>
<evidence type="ECO:0000313" key="2">
    <source>
        <dbReference type="EMBL" id="KAL1798090.1"/>
    </source>
</evidence>
<feature type="compositionally biased region" description="Acidic residues" evidence="1">
    <location>
        <begin position="183"/>
        <end position="196"/>
    </location>
</feature>
<feature type="compositionally biased region" description="Acidic residues" evidence="1">
    <location>
        <begin position="99"/>
        <end position="109"/>
    </location>
</feature>
<dbReference type="EMBL" id="JBHGVX010000002">
    <property type="protein sequence ID" value="KAL1798090.1"/>
    <property type="molecule type" value="Genomic_DNA"/>
</dbReference>
<comment type="caution">
    <text evidence="2">The sequence shown here is derived from an EMBL/GenBank/DDBJ whole genome shotgun (WGS) entry which is preliminary data.</text>
</comment>
<gene>
    <name evidence="2" type="ORF">ACET3X_002127</name>
</gene>
<feature type="region of interest" description="Disordered" evidence="1">
    <location>
        <begin position="73"/>
        <end position="114"/>
    </location>
</feature>
<evidence type="ECO:0000256" key="1">
    <source>
        <dbReference type="SAM" id="MobiDB-lite"/>
    </source>
</evidence>
<feature type="compositionally biased region" description="Acidic residues" evidence="1">
    <location>
        <begin position="156"/>
        <end position="166"/>
    </location>
</feature>
<name>A0ABR3UNM2_9PLEO</name>
<reference evidence="2 3" key="1">
    <citation type="submission" date="2024-09" db="EMBL/GenBank/DDBJ databases">
        <title>T2T genomes of carrot and Alternaria dauci and their utility for understanding host-pathogen interaction during carrot leaf blight disease.</title>
        <authorList>
            <person name="Liu W."/>
            <person name="Xu S."/>
            <person name="Ou C."/>
            <person name="Liu X."/>
            <person name="Zhuang F."/>
            <person name="Deng X.W."/>
        </authorList>
    </citation>
    <scope>NUCLEOTIDE SEQUENCE [LARGE SCALE GENOMIC DNA]</scope>
    <source>
        <strain evidence="2 3">A2016</strain>
    </source>
</reference>
<evidence type="ECO:0000313" key="3">
    <source>
        <dbReference type="Proteomes" id="UP001578633"/>
    </source>
</evidence>
<proteinExistence type="predicted"/>
<feature type="compositionally biased region" description="Basic and acidic residues" evidence="1">
    <location>
        <begin position="81"/>
        <end position="95"/>
    </location>
</feature>
<accession>A0ABR3UNM2</accession>
<protein>
    <submittedName>
        <fullName evidence="2">Uncharacterized protein</fullName>
    </submittedName>
</protein>
<organism evidence="2 3">
    <name type="scientific">Alternaria dauci</name>
    <dbReference type="NCBI Taxonomy" id="48095"/>
    <lineage>
        <taxon>Eukaryota</taxon>
        <taxon>Fungi</taxon>
        <taxon>Dikarya</taxon>
        <taxon>Ascomycota</taxon>
        <taxon>Pezizomycotina</taxon>
        <taxon>Dothideomycetes</taxon>
        <taxon>Pleosporomycetidae</taxon>
        <taxon>Pleosporales</taxon>
        <taxon>Pleosporineae</taxon>
        <taxon>Pleosporaceae</taxon>
        <taxon>Alternaria</taxon>
        <taxon>Alternaria sect. Porri</taxon>
    </lineage>
</organism>